<reference evidence="7" key="1">
    <citation type="journal article" date="2017" name="Environ. Microbiol. Rep.">
        <title>Genetic Diversity of Marine Anaerobic Ammonium-Oxidizing Bacteria as Revealed by Genomic and Proteomic Analyses of 'Candidatus Scalindua japonica'.</title>
        <authorList>
            <person name="Oshiki M."/>
            <person name="Mizuto K."/>
            <person name="Kimura Z."/>
            <person name="Kindaichi T."/>
            <person name="Satoh H."/>
            <person name="Okabe S."/>
        </authorList>
    </citation>
    <scope>NUCLEOTIDE SEQUENCE [LARGE SCALE GENOMIC DNA]</scope>
    <source>
        <strain evidence="7">husup-a2</strain>
    </source>
</reference>
<dbReference type="PROSITE" id="PS52004">
    <property type="entry name" value="KS3_2"/>
    <property type="match status" value="1"/>
</dbReference>
<feature type="transmembrane region" description="Helical" evidence="4">
    <location>
        <begin position="236"/>
        <end position="255"/>
    </location>
</feature>
<keyword evidence="7" id="KW-1185">Reference proteome</keyword>
<dbReference type="InterPro" id="IPR020841">
    <property type="entry name" value="PKS_Beta-ketoAc_synthase_dom"/>
</dbReference>
<dbReference type="RefSeq" id="WP_096892272.1">
    <property type="nucleotide sequence ID" value="NZ_BAOS01000001.1"/>
</dbReference>
<dbReference type="PANTHER" id="PTHR43775:SF37">
    <property type="entry name" value="SI:DKEY-61P9.11"/>
    <property type="match status" value="1"/>
</dbReference>
<accession>A0A286TTE1</accession>
<name>A0A286TTE1_9BACT</name>
<proteinExistence type="predicted"/>
<dbReference type="SMART" id="SM00825">
    <property type="entry name" value="PKS_KS"/>
    <property type="match status" value="1"/>
</dbReference>
<evidence type="ECO:0000256" key="4">
    <source>
        <dbReference type="SAM" id="Phobius"/>
    </source>
</evidence>
<dbReference type="PANTHER" id="PTHR43775">
    <property type="entry name" value="FATTY ACID SYNTHASE"/>
    <property type="match status" value="1"/>
</dbReference>
<evidence type="ECO:0000313" key="7">
    <source>
        <dbReference type="Proteomes" id="UP000218542"/>
    </source>
</evidence>
<dbReference type="InterPro" id="IPR050091">
    <property type="entry name" value="PKS_NRPS_Biosynth_Enz"/>
</dbReference>
<evidence type="ECO:0000256" key="3">
    <source>
        <dbReference type="ARBA" id="ARBA00022679"/>
    </source>
</evidence>
<evidence type="ECO:0000313" key="6">
    <source>
        <dbReference type="EMBL" id="GAX59133.1"/>
    </source>
</evidence>
<keyword evidence="1" id="KW-0596">Phosphopantetheine</keyword>
<dbReference type="GO" id="GO:0004315">
    <property type="term" value="F:3-oxoacyl-[acyl-carrier-protein] synthase activity"/>
    <property type="evidence" value="ECO:0007669"/>
    <property type="project" value="InterPro"/>
</dbReference>
<feature type="domain" description="Ketosynthase family 3 (KS3)" evidence="5">
    <location>
        <begin position="13"/>
        <end position="258"/>
    </location>
</feature>
<evidence type="ECO:0000259" key="5">
    <source>
        <dbReference type="PROSITE" id="PS52004"/>
    </source>
</evidence>
<dbReference type="SUPFAM" id="SSF53901">
    <property type="entry name" value="Thiolase-like"/>
    <property type="match status" value="1"/>
</dbReference>
<dbReference type="Pfam" id="PF00109">
    <property type="entry name" value="ketoacyl-synt"/>
    <property type="match status" value="1"/>
</dbReference>
<dbReference type="GO" id="GO:0004312">
    <property type="term" value="F:fatty acid synthase activity"/>
    <property type="evidence" value="ECO:0007669"/>
    <property type="project" value="TreeGrafter"/>
</dbReference>
<dbReference type="InterPro" id="IPR018201">
    <property type="entry name" value="Ketoacyl_synth_AS"/>
</dbReference>
<organism evidence="6 7">
    <name type="scientific">Candidatus Scalindua japonica</name>
    <dbReference type="NCBI Taxonomy" id="1284222"/>
    <lineage>
        <taxon>Bacteria</taxon>
        <taxon>Pseudomonadati</taxon>
        <taxon>Planctomycetota</taxon>
        <taxon>Candidatus Brocadiia</taxon>
        <taxon>Candidatus Brocadiales</taxon>
        <taxon>Candidatus Scalinduaceae</taxon>
        <taxon>Candidatus Scalindua</taxon>
    </lineage>
</organism>
<dbReference type="OrthoDB" id="219272at2"/>
<keyword evidence="4" id="KW-1133">Transmembrane helix</keyword>
<dbReference type="CDD" id="cd00833">
    <property type="entry name" value="PKS"/>
    <property type="match status" value="1"/>
</dbReference>
<dbReference type="EMBL" id="BAOS01000001">
    <property type="protein sequence ID" value="GAX59133.1"/>
    <property type="molecule type" value="Genomic_DNA"/>
</dbReference>
<sequence length="258" mass="29538">MRNHKRFKPEYNDSDIAIIGMACRFAESQTPDEFWQSLTTGKDLICEIPPDRWDYHSWFDPSPQTPGKTYSKWGSFIKDIDKFDPSFFNMSPLEAELMDPQLRLLLSVLYETVEDAGYARNIWGTKTGMFVGAWTHEYRDQIIKSIKGNNLYKELGNHASMLANRPSYFFDLRGPSLSVDTACSSSLVALHLACKSLHHGECDMAFVGSANLLLSPLHYLWLCELGVLSPTGRCHIWLVNHYIMANVIWLLWVVLTCF</sequence>
<dbReference type="GO" id="GO:0006633">
    <property type="term" value="P:fatty acid biosynthetic process"/>
    <property type="evidence" value="ECO:0007669"/>
    <property type="project" value="InterPro"/>
</dbReference>
<keyword evidence="4" id="KW-0812">Transmembrane</keyword>
<dbReference type="PROSITE" id="PS00606">
    <property type="entry name" value="KS3_1"/>
    <property type="match status" value="1"/>
</dbReference>
<dbReference type="Proteomes" id="UP000218542">
    <property type="component" value="Unassembled WGS sequence"/>
</dbReference>
<gene>
    <name evidence="6" type="ORF">SCALIN_C01_0064</name>
</gene>
<dbReference type="InterPro" id="IPR014030">
    <property type="entry name" value="Ketoacyl_synth_N"/>
</dbReference>
<comment type="caution">
    <text evidence="6">The sequence shown here is derived from an EMBL/GenBank/DDBJ whole genome shotgun (WGS) entry which is preliminary data.</text>
</comment>
<keyword evidence="3" id="KW-0808">Transferase</keyword>
<keyword evidence="2" id="KW-0597">Phosphoprotein</keyword>
<protein>
    <submittedName>
        <fullName evidence="6">Polyketide synthase modules and related proteins</fullName>
    </submittedName>
</protein>
<evidence type="ECO:0000256" key="2">
    <source>
        <dbReference type="ARBA" id="ARBA00022553"/>
    </source>
</evidence>
<dbReference type="Gene3D" id="3.40.47.10">
    <property type="match status" value="1"/>
</dbReference>
<dbReference type="InterPro" id="IPR016039">
    <property type="entry name" value="Thiolase-like"/>
</dbReference>
<dbReference type="AlphaFoldDB" id="A0A286TTE1"/>
<keyword evidence="4" id="KW-0472">Membrane</keyword>
<evidence type="ECO:0000256" key="1">
    <source>
        <dbReference type="ARBA" id="ARBA00022450"/>
    </source>
</evidence>